<gene>
    <name evidence="3" type="ORF">B1812_05730</name>
</gene>
<accession>A0A1W6MSW9</accession>
<keyword evidence="2" id="KW-0812">Transmembrane</keyword>
<sequence length="118" mass="12890">MPGHPDERRRTQQSSRPHRRADTAGCPPLENSWRLPPENGRDGEPKRSEQRSLIFAAIVATLIGAAALIGLRDKIVRVSPRDPAPSEVVSFRARLAAPPEGAPAPARFARNENEAKAK</sequence>
<evidence type="ECO:0000256" key="1">
    <source>
        <dbReference type="SAM" id="MobiDB-lite"/>
    </source>
</evidence>
<evidence type="ECO:0000313" key="4">
    <source>
        <dbReference type="Proteomes" id="UP000193978"/>
    </source>
</evidence>
<feature type="region of interest" description="Disordered" evidence="1">
    <location>
        <begin position="98"/>
        <end position="118"/>
    </location>
</feature>
<proteinExistence type="predicted"/>
<dbReference type="KEGG" id="mbry:B1812_05730"/>
<keyword evidence="2" id="KW-0472">Membrane</keyword>
<dbReference type="AlphaFoldDB" id="A0A1W6MSW9"/>
<feature type="region of interest" description="Disordered" evidence="1">
    <location>
        <begin position="1"/>
        <end position="49"/>
    </location>
</feature>
<organism evidence="3 4">
    <name type="scientific">Methylocystis bryophila</name>
    <dbReference type="NCBI Taxonomy" id="655015"/>
    <lineage>
        <taxon>Bacteria</taxon>
        <taxon>Pseudomonadati</taxon>
        <taxon>Pseudomonadota</taxon>
        <taxon>Alphaproteobacteria</taxon>
        <taxon>Hyphomicrobiales</taxon>
        <taxon>Methylocystaceae</taxon>
        <taxon>Methylocystis</taxon>
    </lineage>
</organism>
<dbReference type="Proteomes" id="UP000193978">
    <property type="component" value="Chromosome"/>
</dbReference>
<keyword evidence="2" id="KW-1133">Transmembrane helix</keyword>
<reference evidence="3 4" key="1">
    <citation type="submission" date="2017-02" db="EMBL/GenBank/DDBJ databases">
        <authorList>
            <person name="Peterson S.W."/>
        </authorList>
    </citation>
    <scope>NUCLEOTIDE SEQUENCE [LARGE SCALE GENOMIC DNA]</scope>
    <source>
        <strain evidence="3 4">S285</strain>
    </source>
</reference>
<dbReference type="EMBL" id="CP019948">
    <property type="protein sequence ID" value="ARN80652.1"/>
    <property type="molecule type" value="Genomic_DNA"/>
</dbReference>
<feature type="transmembrane region" description="Helical" evidence="2">
    <location>
        <begin position="53"/>
        <end position="71"/>
    </location>
</feature>
<protein>
    <submittedName>
        <fullName evidence="3">Uncharacterized protein</fullName>
    </submittedName>
</protein>
<feature type="compositionally biased region" description="Basic and acidic residues" evidence="1">
    <location>
        <begin position="39"/>
        <end position="49"/>
    </location>
</feature>
<feature type="compositionally biased region" description="Low complexity" evidence="1">
    <location>
        <begin position="98"/>
        <end position="108"/>
    </location>
</feature>
<evidence type="ECO:0000313" key="3">
    <source>
        <dbReference type="EMBL" id="ARN80652.1"/>
    </source>
</evidence>
<feature type="compositionally biased region" description="Basic and acidic residues" evidence="1">
    <location>
        <begin position="1"/>
        <end position="10"/>
    </location>
</feature>
<keyword evidence="4" id="KW-1185">Reference proteome</keyword>
<feature type="compositionally biased region" description="Basic and acidic residues" evidence="1">
    <location>
        <begin position="109"/>
        <end position="118"/>
    </location>
</feature>
<name>A0A1W6MSW9_9HYPH</name>
<evidence type="ECO:0000256" key="2">
    <source>
        <dbReference type="SAM" id="Phobius"/>
    </source>
</evidence>